<keyword evidence="2" id="KW-1185">Reference proteome</keyword>
<dbReference type="EMBL" id="ML209563">
    <property type="protein sequence ID" value="TFK58187.1"/>
    <property type="molecule type" value="Genomic_DNA"/>
</dbReference>
<sequence length="67" mass="7190">MPLLLNVPQNAEGPAHNELRAKATECAGLIAIAVGCDVFCVGISYDHDDLVVTNLSIRYSSLIHKVL</sequence>
<dbReference type="Proteomes" id="UP000308600">
    <property type="component" value="Unassembled WGS sequence"/>
</dbReference>
<name>A0ACD2ZXQ5_9AGAR</name>
<proteinExistence type="predicted"/>
<reference evidence="1 2" key="1">
    <citation type="journal article" date="2019" name="Nat. Ecol. Evol.">
        <title>Megaphylogeny resolves global patterns of mushroom evolution.</title>
        <authorList>
            <person name="Varga T."/>
            <person name="Krizsan K."/>
            <person name="Foldi C."/>
            <person name="Dima B."/>
            <person name="Sanchez-Garcia M."/>
            <person name="Sanchez-Ramirez S."/>
            <person name="Szollosi G.J."/>
            <person name="Szarkandi J.G."/>
            <person name="Papp V."/>
            <person name="Albert L."/>
            <person name="Andreopoulos W."/>
            <person name="Angelini C."/>
            <person name="Antonin V."/>
            <person name="Barry K.W."/>
            <person name="Bougher N.L."/>
            <person name="Buchanan P."/>
            <person name="Buyck B."/>
            <person name="Bense V."/>
            <person name="Catcheside P."/>
            <person name="Chovatia M."/>
            <person name="Cooper J."/>
            <person name="Damon W."/>
            <person name="Desjardin D."/>
            <person name="Finy P."/>
            <person name="Geml J."/>
            <person name="Haridas S."/>
            <person name="Hughes K."/>
            <person name="Justo A."/>
            <person name="Karasinski D."/>
            <person name="Kautmanova I."/>
            <person name="Kiss B."/>
            <person name="Kocsube S."/>
            <person name="Kotiranta H."/>
            <person name="LaButti K.M."/>
            <person name="Lechner B.E."/>
            <person name="Liimatainen K."/>
            <person name="Lipzen A."/>
            <person name="Lukacs Z."/>
            <person name="Mihaltcheva S."/>
            <person name="Morgado L.N."/>
            <person name="Niskanen T."/>
            <person name="Noordeloos M.E."/>
            <person name="Ohm R.A."/>
            <person name="Ortiz-Santana B."/>
            <person name="Ovrebo C."/>
            <person name="Racz N."/>
            <person name="Riley R."/>
            <person name="Savchenko A."/>
            <person name="Shiryaev A."/>
            <person name="Soop K."/>
            <person name="Spirin V."/>
            <person name="Szebenyi C."/>
            <person name="Tomsovsky M."/>
            <person name="Tulloss R.E."/>
            <person name="Uehling J."/>
            <person name="Grigoriev I.V."/>
            <person name="Vagvolgyi C."/>
            <person name="Papp T."/>
            <person name="Martin F.M."/>
            <person name="Miettinen O."/>
            <person name="Hibbett D.S."/>
            <person name="Nagy L.G."/>
        </authorList>
    </citation>
    <scope>NUCLEOTIDE SEQUENCE [LARGE SCALE GENOMIC DNA]</scope>
    <source>
        <strain evidence="1 2">NL-1719</strain>
    </source>
</reference>
<evidence type="ECO:0000313" key="2">
    <source>
        <dbReference type="Proteomes" id="UP000308600"/>
    </source>
</evidence>
<evidence type="ECO:0000313" key="1">
    <source>
        <dbReference type="EMBL" id="TFK58187.1"/>
    </source>
</evidence>
<gene>
    <name evidence="1" type="ORF">BDN72DRAFT_906991</name>
</gene>
<organism evidence="1 2">
    <name type="scientific">Pluteus cervinus</name>
    <dbReference type="NCBI Taxonomy" id="181527"/>
    <lineage>
        <taxon>Eukaryota</taxon>
        <taxon>Fungi</taxon>
        <taxon>Dikarya</taxon>
        <taxon>Basidiomycota</taxon>
        <taxon>Agaricomycotina</taxon>
        <taxon>Agaricomycetes</taxon>
        <taxon>Agaricomycetidae</taxon>
        <taxon>Agaricales</taxon>
        <taxon>Pluteineae</taxon>
        <taxon>Pluteaceae</taxon>
        <taxon>Pluteus</taxon>
    </lineage>
</organism>
<protein>
    <submittedName>
        <fullName evidence="1">Uncharacterized protein</fullName>
    </submittedName>
</protein>
<accession>A0ACD2ZXQ5</accession>